<feature type="domain" description="Aldehyde dehydrogenase" evidence="3">
    <location>
        <begin position="14"/>
        <end position="482"/>
    </location>
</feature>
<gene>
    <name evidence="4" type="ORF">METZ01_LOCUS183342</name>
</gene>
<feature type="non-terminal residue" evidence="4">
    <location>
        <position position="1"/>
    </location>
</feature>
<dbReference type="FunFam" id="3.40.605.10:FF:000007">
    <property type="entry name" value="NAD/NADP-dependent betaine aldehyde dehydrogenase"/>
    <property type="match status" value="1"/>
</dbReference>
<evidence type="ECO:0000256" key="2">
    <source>
        <dbReference type="ARBA" id="ARBA00023002"/>
    </source>
</evidence>
<proteinExistence type="inferred from homology"/>
<evidence type="ECO:0000256" key="1">
    <source>
        <dbReference type="ARBA" id="ARBA00009986"/>
    </source>
</evidence>
<dbReference type="Gene3D" id="3.40.605.10">
    <property type="entry name" value="Aldehyde Dehydrogenase, Chain A, domain 1"/>
    <property type="match status" value="1"/>
</dbReference>
<dbReference type="InterPro" id="IPR016161">
    <property type="entry name" value="Ald_DH/histidinol_DH"/>
</dbReference>
<dbReference type="PROSITE" id="PS00687">
    <property type="entry name" value="ALDEHYDE_DEHYDR_GLU"/>
    <property type="match status" value="1"/>
</dbReference>
<dbReference type="EMBL" id="UINC01036471">
    <property type="protein sequence ID" value="SVB30488.1"/>
    <property type="molecule type" value="Genomic_DNA"/>
</dbReference>
<dbReference type="Gene3D" id="3.40.309.10">
    <property type="entry name" value="Aldehyde Dehydrogenase, Chain A, domain 2"/>
    <property type="match status" value="1"/>
</dbReference>
<accession>A0A382CWH9</accession>
<organism evidence="4">
    <name type="scientific">marine metagenome</name>
    <dbReference type="NCBI Taxonomy" id="408172"/>
    <lineage>
        <taxon>unclassified sequences</taxon>
        <taxon>metagenomes</taxon>
        <taxon>ecological metagenomes</taxon>
    </lineage>
</organism>
<dbReference type="InterPro" id="IPR029510">
    <property type="entry name" value="Ald_DH_CS_GLU"/>
</dbReference>
<dbReference type="PANTHER" id="PTHR42804">
    <property type="entry name" value="ALDEHYDE DEHYDROGENASE"/>
    <property type="match status" value="1"/>
</dbReference>
<reference evidence="4" key="1">
    <citation type="submission" date="2018-05" db="EMBL/GenBank/DDBJ databases">
        <authorList>
            <person name="Lanie J.A."/>
            <person name="Ng W.-L."/>
            <person name="Kazmierczak K.M."/>
            <person name="Andrzejewski T.M."/>
            <person name="Davidsen T.M."/>
            <person name="Wayne K.J."/>
            <person name="Tettelin H."/>
            <person name="Glass J.I."/>
            <person name="Rusch D."/>
            <person name="Podicherti R."/>
            <person name="Tsui H.-C.T."/>
            <person name="Winkler M.E."/>
        </authorList>
    </citation>
    <scope>NUCLEOTIDE SEQUENCE</scope>
</reference>
<dbReference type="PANTHER" id="PTHR42804:SF1">
    <property type="entry name" value="ALDEHYDE DEHYDROGENASE-RELATED"/>
    <property type="match status" value="1"/>
</dbReference>
<protein>
    <recommendedName>
        <fullName evidence="3">Aldehyde dehydrogenase domain-containing protein</fullName>
    </recommendedName>
</protein>
<dbReference type="InterPro" id="IPR016162">
    <property type="entry name" value="Ald_DH_N"/>
</dbReference>
<dbReference type="AlphaFoldDB" id="A0A382CWH9"/>
<name>A0A382CWH9_9ZZZZ</name>
<evidence type="ECO:0000313" key="4">
    <source>
        <dbReference type="EMBL" id="SVB30488.1"/>
    </source>
</evidence>
<sequence length="488" mass="52350">VGESRMLIDGRLVDAESGATFNNVNPATEEVLGPVADGSPADMARAVDAARRAFETTGWASDTEARKACLDQLQAAIESEQEDLRQELVAEVGTPALITYGPQLDAPLREALRWPRDMVDEFEWSRSLGPKDAMGVGYQTEREVWKEPVGVVGVIVPWNFPIEIILNKLGPLLAMGNTCVLKPAPDTPWNATRLGRLIAEQTEIPPGVVNIVTSADHLVGEVLSTSAEVDMVAFTGSTATGRRILEAAAPTLKRVFLELGGKSVNLVLDDADLEATLAGSAVCCMHGGQGCAIPTRLLVPRSHYDEAVEMARSAFENWAYGDPTDLSVLQGPQISRRQQERVLDYIQQGRAEGATVVTGGGRPDHLDRGWYVEPTLFADVDNAMAIAQEEIFGPVLVVIGFDDDDDAVRIANESTYGLSGMITSADLDRAKAVARRIRTGTLGINGGIWYGADAPFGGYKGSGLGRQCGIEGLEIFTETKTVGWPAES</sequence>
<dbReference type="SUPFAM" id="SSF53720">
    <property type="entry name" value="ALDH-like"/>
    <property type="match status" value="1"/>
</dbReference>
<keyword evidence="2" id="KW-0560">Oxidoreductase</keyword>
<dbReference type="InterPro" id="IPR016163">
    <property type="entry name" value="Ald_DH_C"/>
</dbReference>
<dbReference type="InterPro" id="IPR015590">
    <property type="entry name" value="Aldehyde_DH_dom"/>
</dbReference>
<comment type="similarity">
    <text evidence="1">Belongs to the aldehyde dehydrogenase family.</text>
</comment>
<dbReference type="CDD" id="cd07089">
    <property type="entry name" value="ALDH_CddD-AldA-like"/>
    <property type="match status" value="1"/>
</dbReference>
<dbReference type="GO" id="GO:0016620">
    <property type="term" value="F:oxidoreductase activity, acting on the aldehyde or oxo group of donors, NAD or NADP as acceptor"/>
    <property type="evidence" value="ECO:0007669"/>
    <property type="project" value="InterPro"/>
</dbReference>
<dbReference type="Pfam" id="PF00171">
    <property type="entry name" value="Aldedh"/>
    <property type="match status" value="1"/>
</dbReference>
<evidence type="ECO:0000259" key="3">
    <source>
        <dbReference type="Pfam" id="PF00171"/>
    </source>
</evidence>